<name>A0A3P8DW87_9TREM</name>
<protein>
    <submittedName>
        <fullName evidence="1">Uncharacterized protein</fullName>
    </submittedName>
</protein>
<organism evidence="1 2">
    <name type="scientific">Schistosoma mattheei</name>
    <dbReference type="NCBI Taxonomy" id="31246"/>
    <lineage>
        <taxon>Eukaryota</taxon>
        <taxon>Metazoa</taxon>
        <taxon>Spiralia</taxon>
        <taxon>Lophotrochozoa</taxon>
        <taxon>Platyhelminthes</taxon>
        <taxon>Trematoda</taxon>
        <taxon>Digenea</taxon>
        <taxon>Strigeidida</taxon>
        <taxon>Schistosomatoidea</taxon>
        <taxon>Schistosomatidae</taxon>
        <taxon>Schistosoma</taxon>
    </lineage>
</organism>
<accession>A0A3P8DW87</accession>
<proteinExistence type="predicted"/>
<keyword evidence="2" id="KW-1185">Reference proteome</keyword>
<dbReference type="EMBL" id="UZAL01029450">
    <property type="protein sequence ID" value="VDP48291.1"/>
    <property type="molecule type" value="Genomic_DNA"/>
</dbReference>
<sequence>MKFCFNSLTNCFGFCSTGFLVNGLAGDFPEAFYSNVLLTDEHFLTMEKHHLHWLVLYEWS</sequence>
<dbReference type="Proteomes" id="UP000269396">
    <property type="component" value="Unassembled WGS sequence"/>
</dbReference>
<dbReference type="AlphaFoldDB" id="A0A3P8DW87"/>
<evidence type="ECO:0000313" key="1">
    <source>
        <dbReference type="EMBL" id="VDP48291.1"/>
    </source>
</evidence>
<evidence type="ECO:0000313" key="2">
    <source>
        <dbReference type="Proteomes" id="UP000269396"/>
    </source>
</evidence>
<gene>
    <name evidence="1" type="ORF">SMTD_LOCUS9135</name>
</gene>
<reference evidence="1 2" key="1">
    <citation type="submission" date="2018-11" db="EMBL/GenBank/DDBJ databases">
        <authorList>
            <consortium name="Pathogen Informatics"/>
        </authorList>
    </citation>
    <scope>NUCLEOTIDE SEQUENCE [LARGE SCALE GENOMIC DNA]</scope>
    <source>
        <strain>Denwood</strain>
        <strain evidence="2">Zambia</strain>
    </source>
</reference>